<protein>
    <recommendedName>
        <fullName evidence="3">Isochorismatase-like domain-containing protein</fullName>
    </recommendedName>
</protein>
<dbReference type="EMBL" id="BQKY01000017">
    <property type="protein sequence ID" value="GJN94463.1"/>
    <property type="molecule type" value="Genomic_DNA"/>
</dbReference>
<dbReference type="AlphaFoldDB" id="A0AAV5H154"/>
<dbReference type="Pfam" id="PF00857">
    <property type="entry name" value="Isochorismatase"/>
    <property type="match status" value="1"/>
</dbReference>
<dbReference type="PANTHER" id="PTHR43540:SF15">
    <property type="entry name" value="BLR5631 PROTEIN"/>
    <property type="match status" value="1"/>
</dbReference>
<keyword evidence="5" id="KW-1185">Reference proteome</keyword>
<evidence type="ECO:0000313" key="5">
    <source>
        <dbReference type="Proteomes" id="UP001342314"/>
    </source>
</evidence>
<dbReference type="Gene3D" id="3.40.50.850">
    <property type="entry name" value="Isochorismatase-like"/>
    <property type="match status" value="1"/>
</dbReference>
<dbReference type="InterPro" id="IPR036380">
    <property type="entry name" value="Isochorismatase-like_sf"/>
</dbReference>
<dbReference type="PANTHER" id="PTHR43540">
    <property type="entry name" value="PEROXYUREIDOACRYLATE/UREIDOACRYLATE AMIDOHYDROLASE-RELATED"/>
    <property type="match status" value="1"/>
</dbReference>
<keyword evidence="2" id="KW-0378">Hydrolase</keyword>
<evidence type="ECO:0000256" key="1">
    <source>
        <dbReference type="ARBA" id="ARBA00006336"/>
    </source>
</evidence>
<organism evidence="4 5">
    <name type="scientific">Rhodotorula paludigena</name>
    <dbReference type="NCBI Taxonomy" id="86838"/>
    <lineage>
        <taxon>Eukaryota</taxon>
        <taxon>Fungi</taxon>
        <taxon>Dikarya</taxon>
        <taxon>Basidiomycota</taxon>
        <taxon>Pucciniomycotina</taxon>
        <taxon>Microbotryomycetes</taxon>
        <taxon>Sporidiobolales</taxon>
        <taxon>Sporidiobolaceae</taxon>
        <taxon>Rhodotorula</taxon>
    </lineage>
</organism>
<comment type="similarity">
    <text evidence="1">Belongs to the isochorismatase family.</text>
</comment>
<reference evidence="4 5" key="1">
    <citation type="submission" date="2021-12" db="EMBL/GenBank/DDBJ databases">
        <title>High titer production of polyol ester of fatty acids by Rhodotorula paludigena BS15 towards product separation-free biomass refinery.</title>
        <authorList>
            <person name="Mano J."/>
            <person name="Ono H."/>
            <person name="Tanaka T."/>
            <person name="Naito K."/>
            <person name="Sushida H."/>
            <person name="Ike M."/>
            <person name="Tokuyasu K."/>
            <person name="Kitaoka M."/>
        </authorList>
    </citation>
    <scope>NUCLEOTIDE SEQUENCE [LARGE SCALE GENOMIC DNA]</scope>
    <source>
        <strain evidence="4 5">BS15</strain>
    </source>
</reference>
<comment type="caution">
    <text evidence="4">The sequence shown here is derived from an EMBL/GenBank/DDBJ whole genome shotgun (WGS) entry which is preliminary data.</text>
</comment>
<gene>
    <name evidence="4" type="ORF">Rhopal_007543-T1</name>
</gene>
<accession>A0AAV5H154</accession>
<evidence type="ECO:0000313" key="4">
    <source>
        <dbReference type="EMBL" id="GJN94463.1"/>
    </source>
</evidence>
<dbReference type="GO" id="GO:0016787">
    <property type="term" value="F:hydrolase activity"/>
    <property type="evidence" value="ECO:0007669"/>
    <property type="project" value="UniProtKB-KW"/>
</dbReference>
<proteinExistence type="inferred from homology"/>
<dbReference type="SUPFAM" id="SSF52499">
    <property type="entry name" value="Isochorismatase-like hydrolases"/>
    <property type="match status" value="1"/>
</dbReference>
<evidence type="ECO:0000259" key="3">
    <source>
        <dbReference type="Pfam" id="PF00857"/>
    </source>
</evidence>
<dbReference type="InterPro" id="IPR000868">
    <property type="entry name" value="Isochorismatase-like_dom"/>
</dbReference>
<sequence>MPAAAYRFREKILRVPNVPVSASSKKSALLVIDVQGAYAPGAPVEITDVTQHNEVIKGLVQKYRQVDGEVIWILHHELEEDPVSYNAKDASGDFFDDLRPNAGEKVIIKHMPSSFHETDLQEYLESKGIKQIVLTGYMAQVCITSTTVYGFHLGFDVVIVRDAIGSHECLTPDGERLVTAAELVEGAVNLLHDGFGTVITAADVQA</sequence>
<name>A0AAV5H154_9BASI</name>
<feature type="domain" description="Isochorismatase-like" evidence="3">
    <location>
        <begin position="27"/>
        <end position="202"/>
    </location>
</feature>
<dbReference type="InterPro" id="IPR050272">
    <property type="entry name" value="Isochorismatase-like_hydrls"/>
</dbReference>
<dbReference type="Proteomes" id="UP001342314">
    <property type="component" value="Unassembled WGS sequence"/>
</dbReference>
<evidence type="ECO:0000256" key="2">
    <source>
        <dbReference type="ARBA" id="ARBA00022801"/>
    </source>
</evidence>